<keyword evidence="1" id="KW-1133">Transmembrane helix</keyword>
<evidence type="ECO:0000259" key="2">
    <source>
        <dbReference type="Pfam" id="PF02698"/>
    </source>
</evidence>
<evidence type="ECO:0000256" key="1">
    <source>
        <dbReference type="SAM" id="Phobius"/>
    </source>
</evidence>
<dbReference type="EMBL" id="JAKGCU010000011">
    <property type="protein sequence ID" value="MCF3939333.1"/>
    <property type="molecule type" value="Genomic_DNA"/>
</dbReference>
<dbReference type="Pfam" id="PF02698">
    <property type="entry name" value="DUF218"/>
    <property type="match status" value="1"/>
</dbReference>
<dbReference type="Proteomes" id="UP001108089">
    <property type="component" value="Unassembled WGS sequence"/>
</dbReference>
<dbReference type="PANTHER" id="PTHR30336:SF4">
    <property type="entry name" value="ENVELOPE BIOGENESIS FACTOR ELYC"/>
    <property type="match status" value="1"/>
</dbReference>
<feature type="domain" description="DUF218" evidence="2">
    <location>
        <begin position="56"/>
        <end position="163"/>
    </location>
</feature>
<evidence type="ECO:0000313" key="3">
    <source>
        <dbReference type="EMBL" id="MCF3939333.1"/>
    </source>
</evidence>
<evidence type="ECO:0000313" key="4">
    <source>
        <dbReference type="Proteomes" id="UP001108089"/>
    </source>
</evidence>
<sequence length="204" mass="22948">MRATTVLVRGPNRRRRRRQALLAAAVCMVLVATLVVGMLGYQLFTRDHSDPLRPADAIVVLGGEHDGREDYGLELAAQGYADTVLISDPYRPYKPSERELMDRVCDASTDTIEVICFAPQPSTTRGEAMFTQQMATARGWRSVIVVSWRYHLVRARYIFGQCSDRQVIMRGVPRSYARSPESWAYTYAYQYGGLMKATLLGCNA</sequence>
<protein>
    <submittedName>
        <fullName evidence="3">YdcF family protein</fullName>
    </submittedName>
</protein>
<reference evidence="3" key="1">
    <citation type="submission" date="2022-01" db="EMBL/GenBank/DDBJ databases">
        <title>Gordonia xiamenensis sp. nov., isolated from surface seawater in Xiamen.</title>
        <authorList>
            <person name="He Y.F."/>
        </authorList>
    </citation>
    <scope>NUCLEOTIDE SEQUENCE</scope>
    <source>
        <strain evidence="3">GW1C4-4</strain>
    </source>
</reference>
<name>A0ABS9DNE1_9ACTN</name>
<organism evidence="3 4">
    <name type="scientific">Gordonia tangerina</name>
    <dbReference type="NCBI Taxonomy" id="2911060"/>
    <lineage>
        <taxon>Bacteria</taxon>
        <taxon>Bacillati</taxon>
        <taxon>Actinomycetota</taxon>
        <taxon>Actinomycetes</taxon>
        <taxon>Mycobacteriales</taxon>
        <taxon>Gordoniaceae</taxon>
        <taxon>Gordonia</taxon>
    </lineage>
</organism>
<dbReference type="PANTHER" id="PTHR30336">
    <property type="entry name" value="INNER MEMBRANE PROTEIN, PROBABLE PERMEASE"/>
    <property type="match status" value="1"/>
</dbReference>
<comment type="caution">
    <text evidence="3">The sequence shown here is derived from an EMBL/GenBank/DDBJ whole genome shotgun (WGS) entry which is preliminary data.</text>
</comment>
<gene>
    <name evidence="3" type="ORF">L1892_13210</name>
</gene>
<dbReference type="InterPro" id="IPR051599">
    <property type="entry name" value="Cell_Envelope_Assoc"/>
</dbReference>
<dbReference type="RefSeq" id="WP_235724065.1">
    <property type="nucleotide sequence ID" value="NZ_JAKGCU010000011.1"/>
</dbReference>
<keyword evidence="4" id="KW-1185">Reference proteome</keyword>
<dbReference type="InterPro" id="IPR003848">
    <property type="entry name" value="DUF218"/>
</dbReference>
<accession>A0ABS9DNE1</accession>
<keyword evidence="1" id="KW-0472">Membrane</keyword>
<proteinExistence type="predicted"/>
<dbReference type="CDD" id="cd06259">
    <property type="entry name" value="YdcF-like"/>
    <property type="match status" value="1"/>
</dbReference>
<feature type="transmembrane region" description="Helical" evidence="1">
    <location>
        <begin position="21"/>
        <end position="44"/>
    </location>
</feature>
<keyword evidence="1" id="KW-0812">Transmembrane</keyword>